<keyword evidence="4" id="KW-0479">Metal-binding</keyword>
<reference evidence="7" key="1">
    <citation type="submission" date="2020-10" db="EMBL/GenBank/DDBJ databases">
        <authorList>
            <person name="Gilroy R."/>
        </authorList>
    </citation>
    <scope>NUCLEOTIDE SEQUENCE</scope>
    <source>
        <strain evidence="7">6276</strain>
    </source>
</reference>
<dbReference type="PROSITE" id="PS00444">
    <property type="entry name" value="POLYPRENYL_SYNTHASE_2"/>
    <property type="match status" value="1"/>
</dbReference>
<keyword evidence="5" id="KW-0460">Magnesium</keyword>
<evidence type="ECO:0000256" key="4">
    <source>
        <dbReference type="ARBA" id="ARBA00022723"/>
    </source>
</evidence>
<evidence type="ECO:0000256" key="6">
    <source>
        <dbReference type="RuleBase" id="RU004466"/>
    </source>
</evidence>
<dbReference type="CDD" id="cd00685">
    <property type="entry name" value="Trans_IPPS_HT"/>
    <property type="match status" value="1"/>
</dbReference>
<dbReference type="AlphaFoldDB" id="A0A9D1F2H9"/>
<proteinExistence type="inferred from homology"/>
<dbReference type="InterPro" id="IPR000092">
    <property type="entry name" value="Polyprenyl_synt"/>
</dbReference>
<organism evidence="7 8">
    <name type="scientific">Candidatus Scatousia excrementigallinarum</name>
    <dbReference type="NCBI Taxonomy" id="2840935"/>
    <lineage>
        <taxon>Bacteria</taxon>
        <taxon>Candidatus Scatousia</taxon>
    </lineage>
</organism>
<reference evidence="7" key="2">
    <citation type="journal article" date="2021" name="PeerJ">
        <title>Extensive microbial diversity within the chicken gut microbiome revealed by metagenomics and culture.</title>
        <authorList>
            <person name="Gilroy R."/>
            <person name="Ravi A."/>
            <person name="Getino M."/>
            <person name="Pursley I."/>
            <person name="Horton D.L."/>
            <person name="Alikhan N.F."/>
            <person name="Baker D."/>
            <person name="Gharbi K."/>
            <person name="Hall N."/>
            <person name="Watson M."/>
            <person name="Adriaenssens E.M."/>
            <person name="Foster-Nyarko E."/>
            <person name="Jarju S."/>
            <person name="Secka A."/>
            <person name="Antonio M."/>
            <person name="Oren A."/>
            <person name="Chaudhuri R.R."/>
            <person name="La Ragione R."/>
            <person name="Hildebrand F."/>
            <person name="Pallen M.J."/>
        </authorList>
    </citation>
    <scope>NUCLEOTIDE SEQUENCE</scope>
    <source>
        <strain evidence="7">6276</strain>
    </source>
</reference>
<dbReference type="InterPro" id="IPR008949">
    <property type="entry name" value="Isoprenoid_synthase_dom_sf"/>
</dbReference>
<evidence type="ECO:0000256" key="3">
    <source>
        <dbReference type="ARBA" id="ARBA00022679"/>
    </source>
</evidence>
<dbReference type="Proteomes" id="UP000823928">
    <property type="component" value="Unassembled WGS sequence"/>
</dbReference>
<dbReference type="PANTHER" id="PTHR12001:SF85">
    <property type="entry name" value="SHORT CHAIN ISOPRENYL DIPHOSPHATE SYNTHASE"/>
    <property type="match status" value="1"/>
</dbReference>
<comment type="caution">
    <text evidence="7">The sequence shown here is derived from an EMBL/GenBank/DDBJ whole genome shotgun (WGS) entry which is preliminary data.</text>
</comment>
<comment type="cofactor">
    <cofactor evidence="1">
        <name>Mg(2+)</name>
        <dbReference type="ChEBI" id="CHEBI:18420"/>
    </cofactor>
</comment>
<dbReference type="PROSITE" id="PS00723">
    <property type="entry name" value="POLYPRENYL_SYNTHASE_1"/>
    <property type="match status" value="1"/>
</dbReference>
<dbReference type="SUPFAM" id="SSF48576">
    <property type="entry name" value="Terpenoid synthases"/>
    <property type="match status" value="1"/>
</dbReference>
<dbReference type="GO" id="GO:0046872">
    <property type="term" value="F:metal ion binding"/>
    <property type="evidence" value="ECO:0007669"/>
    <property type="project" value="UniProtKB-KW"/>
</dbReference>
<gene>
    <name evidence="7" type="ORF">IAC10_14785</name>
</gene>
<evidence type="ECO:0000256" key="5">
    <source>
        <dbReference type="ARBA" id="ARBA00022842"/>
    </source>
</evidence>
<comment type="similarity">
    <text evidence="2 6">Belongs to the FPP/GGPP synthase family.</text>
</comment>
<protein>
    <submittedName>
        <fullName evidence="7">Polyprenyl synthetase family protein</fullName>
    </submittedName>
</protein>
<dbReference type="GO" id="GO:0008299">
    <property type="term" value="P:isoprenoid biosynthetic process"/>
    <property type="evidence" value="ECO:0007669"/>
    <property type="project" value="InterPro"/>
</dbReference>
<accession>A0A9D1F2H9</accession>
<dbReference type="PANTHER" id="PTHR12001">
    <property type="entry name" value="GERANYLGERANYL PYROPHOSPHATE SYNTHASE"/>
    <property type="match status" value="1"/>
</dbReference>
<dbReference type="SFLD" id="SFLDS00005">
    <property type="entry name" value="Isoprenoid_Synthase_Type_I"/>
    <property type="match status" value="1"/>
</dbReference>
<keyword evidence="3 6" id="KW-0808">Transferase</keyword>
<evidence type="ECO:0000313" key="8">
    <source>
        <dbReference type="Proteomes" id="UP000823928"/>
    </source>
</evidence>
<sequence>MTFNESYKEILNTVKGDIDKVNAELNRSFSADTPIHEELQCFLNSPSKRIRSVLAFLYLRAYGIDVTDEQIELQSIVELIHNASLIHDDVIDEDLKRRGKNTVNCDFGNRMAIISGDYLLSVVMKKLTALKSFELFNIFAKTLENMCSGEIQQHISLNTIKSIDEYIEKSYLKTGSLFEASLTGAMRLAGENKIIRAVEFGRNFGIAFQIRDDLKNVLETDSGDVKAGIYNAPVIFSGSAEVNLSGIEKTKDLLNNYLVKAEDCIADLAENEYKSALIELLELLKNV</sequence>
<evidence type="ECO:0000256" key="2">
    <source>
        <dbReference type="ARBA" id="ARBA00006706"/>
    </source>
</evidence>
<dbReference type="Pfam" id="PF00348">
    <property type="entry name" value="polyprenyl_synt"/>
    <property type="match status" value="1"/>
</dbReference>
<dbReference type="GO" id="GO:0004659">
    <property type="term" value="F:prenyltransferase activity"/>
    <property type="evidence" value="ECO:0007669"/>
    <property type="project" value="InterPro"/>
</dbReference>
<dbReference type="EMBL" id="DVIU01000302">
    <property type="protein sequence ID" value="HIS37867.1"/>
    <property type="molecule type" value="Genomic_DNA"/>
</dbReference>
<dbReference type="Gene3D" id="1.10.600.10">
    <property type="entry name" value="Farnesyl Diphosphate Synthase"/>
    <property type="match status" value="1"/>
</dbReference>
<dbReference type="InterPro" id="IPR033749">
    <property type="entry name" value="Polyprenyl_synt_CS"/>
</dbReference>
<evidence type="ECO:0000256" key="1">
    <source>
        <dbReference type="ARBA" id="ARBA00001946"/>
    </source>
</evidence>
<evidence type="ECO:0000313" key="7">
    <source>
        <dbReference type="EMBL" id="HIS37867.1"/>
    </source>
</evidence>
<name>A0A9D1F2H9_9BACT</name>